<dbReference type="GO" id="GO:0004458">
    <property type="term" value="F:D-lactate dehydrogenase (cytochrome) activity"/>
    <property type="evidence" value="ECO:0007669"/>
    <property type="project" value="UniProtKB-EC"/>
</dbReference>
<dbReference type="STRING" id="41875.K8EYI7"/>
<evidence type="ECO:0000256" key="9">
    <source>
        <dbReference type="ARBA" id="ARBA00038897"/>
    </source>
</evidence>
<dbReference type="Gene3D" id="1.10.1060.10">
    <property type="entry name" value="Alpha-helical ferredoxin"/>
    <property type="match status" value="1"/>
</dbReference>
<feature type="compositionally biased region" description="Polar residues" evidence="10">
    <location>
        <begin position="50"/>
        <end position="61"/>
    </location>
</feature>
<evidence type="ECO:0000256" key="10">
    <source>
        <dbReference type="SAM" id="MobiDB-lite"/>
    </source>
</evidence>
<dbReference type="Gene3D" id="3.30.70.2740">
    <property type="match status" value="1"/>
</dbReference>
<keyword evidence="14" id="KW-1185">Reference proteome</keyword>
<comment type="similarity">
    <text evidence="3">Belongs to the FAD-binding oxidoreductase/transferase type 4 family.</text>
</comment>
<evidence type="ECO:0000256" key="5">
    <source>
        <dbReference type="ARBA" id="ARBA00022827"/>
    </source>
</evidence>
<dbReference type="InterPro" id="IPR006094">
    <property type="entry name" value="Oxid_FAD_bind_N"/>
</dbReference>
<dbReference type="KEGG" id="bpg:Bathy08g01570"/>
<feature type="region of interest" description="Disordered" evidence="10">
    <location>
        <begin position="50"/>
        <end position="98"/>
    </location>
</feature>
<keyword evidence="5" id="KW-0274">FAD</keyword>
<dbReference type="Pfam" id="PF02913">
    <property type="entry name" value="FAD-oxidase_C"/>
    <property type="match status" value="1"/>
</dbReference>
<dbReference type="InterPro" id="IPR016169">
    <property type="entry name" value="FAD-bd_PCMH_sub2"/>
</dbReference>
<evidence type="ECO:0000256" key="3">
    <source>
        <dbReference type="ARBA" id="ARBA00008000"/>
    </source>
</evidence>
<evidence type="ECO:0000256" key="2">
    <source>
        <dbReference type="ARBA" id="ARBA00004173"/>
    </source>
</evidence>
<evidence type="ECO:0000256" key="7">
    <source>
        <dbReference type="ARBA" id="ARBA00023002"/>
    </source>
</evidence>
<dbReference type="eggNOG" id="KOG1231">
    <property type="taxonomic scope" value="Eukaryota"/>
</dbReference>
<dbReference type="Pfam" id="PF13183">
    <property type="entry name" value="Fer4_8"/>
    <property type="match status" value="1"/>
</dbReference>
<dbReference type="SUPFAM" id="SSF56176">
    <property type="entry name" value="FAD-binding/transporter-associated domain-like"/>
    <property type="match status" value="1"/>
</dbReference>
<evidence type="ECO:0000313" key="13">
    <source>
        <dbReference type="EMBL" id="CCO17560.1"/>
    </source>
</evidence>
<comment type="cofactor">
    <cofactor evidence="1">
        <name>FAD</name>
        <dbReference type="ChEBI" id="CHEBI:57692"/>
    </cofactor>
</comment>
<dbReference type="RefSeq" id="XP_007511439.1">
    <property type="nucleotide sequence ID" value="XM_007511377.1"/>
</dbReference>
<dbReference type="GO" id="GO:1903457">
    <property type="term" value="P:lactate catabolic process"/>
    <property type="evidence" value="ECO:0007669"/>
    <property type="project" value="TreeGrafter"/>
</dbReference>
<dbReference type="InterPro" id="IPR004113">
    <property type="entry name" value="FAD-bd_oxidored_4_C"/>
</dbReference>
<feature type="domain" description="4Fe-4S ferredoxin-type" evidence="11">
    <location>
        <begin position="719"/>
        <end position="750"/>
    </location>
</feature>
<evidence type="ECO:0000259" key="12">
    <source>
        <dbReference type="PROSITE" id="PS51387"/>
    </source>
</evidence>
<protein>
    <recommendedName>
        <fullName evidence="9">D-lactate dehydrogenase (cytochrome)</fullName>
        <ecNumber evidence="9">1.1.2.4</ecNumber>
    </recommendedName>
</protein>
<evidence type="ECO:0000259" key="11">
    <source>
        <dbReference type="PROSITE" id="PS51379"/>
    </source>
</evidence>
<dbReference type="GO" id="GO:0071949">
    <property type="term" value="F:FAD binding"/>
    <property type="evidence" value="ECO:0007669"/>
    <property type="project" value="InterPro"/>
</dbReference>
<dbReference type="InterPro" id="IPR016166">
    <property type="entry name" value="FAD-bd_PCMH"/>
</dbReference>
<evidence type="ECO:0000256" key="4">
    <source>
        <dbReference type="ARBA" id="ARBA00022630"/>
    </source>
</evidence>
<dbReference type="InterPro" id="IPR036318">
    <property type="entry name" value="FAD-bd_PCMH-like_sf"/>
</dbReference>
<evidence type="ECO:0000256" key="8">
    <source>
        <dbReference type="ARBA" id="ARBA00023128"/>
    </source>
</evidence>
<dbReference type="AlphaFoldDB" id="K8EYI7"/>
<organism evidence="13 14">
    <name type="scientific">Bathycoccus prasinos</name>
    <dbReference type="NCBI Taxonomy" id="41875"/>
    <lineage>
        <taxon>Eukaryota</taxon>
        <taxon>Viridiplantae</taxon>
        <taxon>Chlorophyta</taxon>
        <taxon>Mamiellophyceae</taxon>
        <taxon>Mamiellales</taxon>
        <taxon>Bathycoccaceae</taxon>
        <taxon>Bathycoccus</taxon>
    </lineage>
</organism>
<keyword evidence="4" id="KW-0285">Flavoprotein</keyword>
<dbReference type="PANTHER" id="PTHR11748:SF111">
    <property type="entry name" value="D-LACTATE DEHYDROGENASE, MITOCHONDRIAL-RELATED"/>
    <property type="match status" value="1"/>
</dbReference>
<dbReference type="InterPro" id="IPR017900">
    <property type="entry name" value="4Fe4S_Fe_S_CS"/>
</dbReference>
<dbReference type="GO" id="GO:0051536">
    <property type="term" value="F:iron-sulfur cluster binding"/>
    <property type="evidence" value="ECO:0007669"/>
    <property type="project" value="InterPro"/>
</dbReference>
<dbReference type="EC" id="1.1.2.4" evidence="9"/>
<accession>K8EYI7</accession>
<gene>
    <name evidence="13" type="ORF">Bathy08g01570</name>
</gene>
<keyword evidence="8" id="KW-0496">Mitochondrion</keyword>
<evidence type="ECO:0000256" key="6">
    <source>
        <dbReference type="ARBA" id="ARBA00022946"/>
    </source>
</evidence>
<comment type="subcellular location">
    <subcellularLocation>
        <location evidence="2">Mitochondrion</location>
    </subcellularLocation>
</comment>
<dbReference type="InterPro" id="IPR016167">
    <property type="entry name" value="FAD-bd_PCMH_sub1"/>
</dbReference>
<dbReference type="EMBL" id="FO082271">
    <property type="protein sequence ID" value="CCO17560.1"/>
    <property type="molecule type" value="Genomic_DNA"/>
</dbReference>
<dbReference type="GeneID" id="19014136"/>
<name>K8EYI7_9CHLO</name>
<dbReference type="SUPFAM" id="SSF46548">
    <property type="entry name" value="alpha-helical ferredoxin"/>
    <property type="match status" value="1"/>
</dbReference>
<dbReference type="InterPro" id="IPR016171">
    <property type="entry name" value="Vanillyl_alc_oxidase_C-sub2"/>
</dbReference>
<dbReference type="Gene3D" id="3.30.465.10">
    <property type="match status" value="1"/>
</dbReference>
<dbReference type="OrthoDB" id="5332616at2759"/>
<dbReference type="InterPro" id="IPR016164">
    <property type="entry name" value="FAD-linked_Oxase-like_C"/>
</dbReference>
<dbReference type="InterPro" id="IPR017896">
    <property type="entry name" value="4Fe4S_Fe-S-bd"/>
</dbReference>
<dbReference type="InterPro" id="IPR009051">
    <property type="entry name" value="Helical_ferredxn"/>
</dbReference>
<dbReference type="Gene3D" id="1.10.45.10">
    <property type="entry name" value="Vanillyl-alcohol Oxidase, Chain A, domain 4"/>
    <property type="match status" value="1"/>
</dbReference>
<feature type="domain" description="FAD-binding PCMH-type" evidence="12">
    <location>
        <begin position="204"/>
        <end position="445"/>
    </location>
</feature>
<dbReference type="Pfam" id="PF01565">
    <property type="entry name" value="FAD_binding_4"/>
    <property type="match status" value="1"/>
</dbReference>
<dbReference type="PROSITE" id="PS00198">
    <property type="entry name" value="4FE4S_FER_1"/>
    <property type="match status" value="1"/>
</dbReference>
<dbReference type="GO" id="GO:0005739">
    <property type="term" value="C:mitochondrion"/>
    <property type="evidence" value="ECO:0007669"/>
    <property type="project" value="UniProtKB-SubCell"/>
</dbReference>
<sequence length="1143" mass="124523">MIRRATSSKRVLALKEGLLGRASSSSSVASSSFASTSSQHIINRSTERGISSFSKNNSHNNAVKEVKKATGKNSRSQRGIAGARKDASHSSLDATSAKKKVVAKINGGNKHLDIARRGKAAMPQAATSAKPNAIDYSVGGTVYPVPQEVKGSKVVYQNADGMRVDDGRYQNFKSDLKNELMIPEERIITDAVKTYAYGTDASFYRLLPQMVVKIHSEEEVKKILPYAKKHQTPVTFRAAGTSLSGQAVSDSVLLKLSHVGKNFRDYTVHEDGRKITLEPGLILGEVNRILQAHKKKGGHAVQYKMGPDPSSIDSCMVGGVVANNSSGMCCGVKQNTYHTLEDMRIVFVDGTVLDTADPASRENFLKTHQDLCAKVSNLATKVQADAELTALIKKKFAIKCTTGYSINALVDNDAKDPIEIIKRLMIGSEGTLGFVSRATYNTVVDHPHKASCFIMFKDVDDACNAAAVLRRETTVDAVEIFDKASLRQCEKHEKIMSLVPTIPEAGKYGAALLIECRGPTDAELDQNIKAVTTSLDGANLNFLHPREETYPFSKDPAVYGTYWDVRKGLIPMVGGGREAGTSVLIEDVACEVDSLAPMTKDLMAMFEKHGYDDASCMGHALEGNLHLVFSQGFRTEKEVETYGMMMQEMCEIVAVKYKGSLKAEHGTGRNVAPFVEMEWGTKAYDIMWELKEMFDPDYVLNPGVILNRDPDVHQKFLKPKPVADPIVDMCMECGFCESNCPSRDVSLTPRQRITVYREISRLQAMENRGTEDQARLDEFLDIFSYAGDSTCAADGMCEVKCPVGINTGTLVKSIRARELEQAKNVSSVAASLGRNFASFSGVVPPFLNLVSGFHSILGEGVLKTVSGGLNKISGNMIPEWNPHMPRGAPKLPEPNHAKEKHAGVERKVVYLPSCVTRMMGPSKADANLEGVADAMMSILAKADYEVVYPKGLSDQCCGMLFNSRGFKDTAITKAAQMEEALLEASENGKYPIVVDTSPCLAEIKGSLQNPALRFSLYEPAEFIANHLLDKLEFNKVKKHVAIHVPCSSKKLGVEQTFTKLAEKCAEEVTGSGIPCCGMAGDRGMRYPELTGGSLKYLDLPKGCTDGYSTSRTCEMSLTNHSDVSFKGLVYLVDEATTAKKASA</sequence>
<dbReference type="Proteomes" id="UP000198341">
    <property type="component" value="Chromosome 8"/>
</dbReference>
<dbReference type="PANTHER" id="PTHR11748">
    <property type="entry name" value="D-LACTATE DEHYDROGENASE"/>
    <property type="match status" value="1"/>
</dbReference>
<evidence type="ECO:0000313" key="14">
    <source>
        <dbReference type="Proteomes" id="UP000198341"/>
    </source>
</evidence>
<keyword evidence="7" id="KW-0560">Oxidoreductase</keyword>
<proteinExistence type="inferred from homology"/>
<keyword evidence="6" id="KW-0809">Transit peptide</keyword>
<dbReference type="PROSITE" id="PS51387">
    <property type="entry name" value="FAD_PCMH"/>
    <property type="match status" value="1"/>
</dbReference>
<reference evidence="13 14" key="1">
    <citation type="submission" date="2011-10" db="EMBL/GenBank/DDBJ databases">
        <authorList>
            <person name="Genoscope - CEA"/>
        </authorList>
    </citation>
    <scope>NUCLEOTIDE SEQUENCE [LARGE SCALE GENOMIC DNA]</scope>
    <source>
        <strain evidence="13 14">RCC 1105</strain>
    </source>
</reference>
<dbReference type="SUPFAM" id="SSF55103">
    <property type="entry name" value="FAD-linked oxidases, C-terminal domain"/>
    <property type="match status" value="1"/>
</dbReference>
<dbReference type="Gene3D" id="3.30.43.10">
    <property type="entry name" value="Uridine Diphospho-n-acetylenolpyruvylglucosamine Reductase, domain 2"/>
    <property type="match status" value="1"/>
</dbReference>
<evidence type="ECO:0000256" key="1">
    <source>
        <dbReference type="ARBA" id="ARBA00001974"/>
    </source>
</evidence>
<dbReference type="PROSITE" id="PS51379">
    <property type="entry name" value="4FE4S_FER_2"/>
    <property type="match status" value="1"/>
</dbReference>
<dbReference type="GO" id="GO:0008720">
    <property type="term" value="F:D-lactate dehydrogenase (NAD+) activity"/>
    <property type="evidence" value="ECO:0007669"/>
    <property type="project" value="TreeGrafter"/>
</dbReference>